<proteinExistence type="predicted"/>
<dbReference type="Gene3D" id="1.25.40.10">
    <property type="entry name" value="Tetratricopeptide repeat domain"/>
    <property type="match status" value="1"/>
</dbReference>
<gene>
    <name evidence="2" type="ORF">CLV83_4194</name>
</gene>
<dbReference type="InterPro" id="IPR011990">
    <property type="entry name" value="TPR-like_helical_dom_sf"/>
</dbReference>
<dbReference type="PROSITE" id="PS51257">
    <property type="entry name" value="PROKAR_LIPOPROTEIN"/>
    <property type="match status" value="1"/>
</dbReference>
<name>A0A4R1G9E5_9GAMM</name>
<dbReference type="Proteomes" id="UP000294546">
    <property type="component" value="Unassembled WGS sequence"/>
</dbReference>
<protein>
    <submittedName>
        <fullName evidence="2">Tetratricopeptide repeat protein</fullName>
    </submittedName>
</protein>
<evidence type="ECO:0000256" key="1">
    <source>
        <dbReference type="SAM" id="MobiDB-lite"/>
    </source>
</evidence>
<organism evidence="2 3">
    <name type="scientific">Marinobacterium mangrovicola</name>
    <dbReference type="NCBI Taxonomy" id="1476959"/>
    <lineage>
        <taxon>Bacteria</taxon>
        <taxon>Pseudomonadati</taxon>
        <taxon>Pseudomonadota</taxon>
        <taxon>Gammaproteobacteria</taxon>
        <taxon>Oceanospirillales</taxon>
        <taxon>Oceanospirillaceae</taxon>
        <taxon>Marinobacterium</taxon>
    </lineage>
</organism>
<reference evidence="2 3" key="1">
    <citation type="submission" date="2019-03" db="EMBL/GenBank/DDBJ databases">
        <title>Genomic Encyclopedia of Archaeal and Bacterial Type Strains, Phase II (KMG-II): from individual species to whole genera.</title>
        <authorList>
            <person name="Goeker M."/>
        </authorList>
    </citation>
    <scope>NUCLEOTIDE SEQUENCE [LARGE SCALE GENOMIC DNA]</scope>
    <source>
        <strain evidence="2 3">DSM 27697</strain>
    </source>
</reference>
<dbReference type="OrthoDB" id="7058953at2"/>
<dbReference type="SUPFAM" id="SSF48452">
    <property type="entry name" value="TPR-like"/>
    <property type="match status" value="1"/>
</dbReference>
<evidence type="ECO:0000313" key="3">
    <source>
        <dbReference type="Proteomes" id="UP000294546"/>
    </source>
</evidence>
<keyword evidence="3" id="KW-1185">Reference proteome</keyword>
<comment type="caution">
    <text evidence="2">The sequence shown here is derived from an EMBL/GenBank/DDBJ whole genome shotgun (WGS) entry which is preliminary data.</text>
</comment>
<dbReference type="RefSeq" id="WP_132297296.1">
    <property type="nucleotide sequence ID" value="NZ_SMFU01000013.1"/>
</dbReference>
<dbReference type="AlphaFoldDB" id="A0A4R1G9E5"/>
<accession>A0A4R1G9E5</accession>
<dbReference type="EMBL" id="SMFU01000013">
    <property type="protein sequence ID" value="TCK03135.1"/>
    <property type="molecule type" value="Genomic_DNA"/>
</dbReference>
<dbReference type="Pfam" id="PF14559">
    <property type="entry name" value="TPR_19"/>
    <property type="match status" value="1"/>
</dbReference>
<feature type="region of interest" description="Disordered" evidence="1">
    <location>
        <begin position="251"/>
        <end position="270"/>
    </location>
</feature>
<sequence>MRLSCPSSHLKLHLNTPRFNTLLGLTGLALLLTGCGSMHGEPEQAQTEQYCLSAGKHQTFDCASEDGSLYTGPLRIRDLPIDDETLYARLEETKLWLANRKAELTGEVLPTEVEAEGFIPDAPQAQAPASTPEEALAAALALAHRGEFDTAMTLAEEYRALTQDDLSATLVESRILFIKADLDQAQQLLEESIQRYPQIPELYNNLAAVQAAQGRTGAAISTLQQAFATDPSFARIQANLKNLYSASARHAMQPDLPAPRPTLDMIEQLP</sequence>
<evidence type="ECO:0000313" key="2">
    <source>
        <dbReference type="EMBL" id="TCK03135.1"/>
    </source>
</evidence>